<evidence type="ECO:0000256" key="1">
    <source>
        <dbReference type="SAM" id="MobiDB-lite"/>
    </source>
</evidence>
<gene>
    <name evidence="3" type="ORF">BC938DRAFT_473933</name>
</gene>
<dbReference type="Proteomes" id="UP000274822">
    <property type="component" value="Unassembled WGS sequence"/>
</dbReference>
<keyword evidence="2" id="KW-0732">Signal</keyword>
<evidence type="ECO:0000256" key="2">
    <source>
        <dbReference type="SAM" id="SignalP"/>
    </source>
</evidence>
<keyword evidence="4" id="KW-1185">Reference proteome</keyword>
<evidence type="ECO:0000313" key="3">
    <source>
        <dbReference type="EMBL" id="RUS24214.1"/>
    </source>
</evidence>
<comment type="caution">
    <text evidence="3">The sequence shown here is derived from an EMBL/GenBank/DDBJ whole genome shotgun (WGS) entry which is preliminary data.</text>
</comment>
<dbReference type="EMBL" id="RBNJ01016796">
    <property type="protein sequence ID" value="RUS24214.1"/>
    <property type="molecule type" value="Genomic_DNA"/>
</dbReference>
<feature type="signal peptide" evidence="2">
    <location>
        <begin position="1"/>
        <end position="24"/>
    </location>
</feature>
<proteinExistence type="predicted"/>
<protein>
    <submittedName>
        <fullName evidence="3">Uncharacterized protein</fullName>
    </submittedName>
</protein>
<organism evidence="3 4">
    <name type="scientific">Jimgerdemannia flammicorona</name>
    <dbReference type="NCBI Taxonomy" id="994334"/>
    <lineage>
        <taxon>Eukaryota</taxon>
        <taxon>Fungi</taxon>
        <taxon>Fungi incertae sedis</taxon>
        <taxon>Mucoromycota</taxon>
        <taxon>Mucoromycotina</taxon>
        <taxon>Endogonomycetes</taxon>
        <taxon>Endogonales</taxon>
        <taxon>Endogonaceae</taxon>
        <taxon>Jimgerdemannia</taxon>
    </lineage>
</organism>
<feature type="compositionally biased region" description="Acidic residues" evidence="1">
    <location>
        <begin position="243"/>
        <end position="257"/>
    </location>
</feature>
<feature type="chain" id="PRO_5019379061" evidence="2">
    <location>
        <begin position="25"/>
        <end position="324"/>
    </location>
</feature>
<dbReference type="AlphaFoldDB" id="A0A433Q3G6"/>
<reference evidence="3 4" key="1">
    <citation type="journal article" date="2018" name="New Phytol.">
        <title>Phylogenomics of Endogonaceae and evolution of mycorrhizas within Mucoromycota.</title>
        <authorList>
            <person name="Chang Y."/>
            <person name="Desiro A."/>
            <person name="Na H."/>
            <person name="Sandor L."/>
            <person name="Lipzen A."/>
            <person name="Clum A."/>
            <person name="Barry K."/>
            <person name="Grigoriev I.V."/>
            <person name="Martin F.M."/>
            <person name="Stajich J.E."/>
            <person name="Smith M.E."/>
            <person name="Bonito G."/>
            <person name="Spatafora J.W."/>
        </authorList>
    </citation>
    <scope>NUCLEOTIDE SEQUENCE [LARGE SCALE GENOMIC DNA]</scope>
    <source>
        <strain evidence="3 4">AD002</strain>
    </source>
</reference>
<accession>A0A433Q3G6</accession>
<feature type="compositionally biased region" description="Basic and acidic residues" evidence="1">
    <location>
        <begin position="295"/>
        <end position="304"/>
    </location>
</feature>
<sequence>MAPIIRFAFLLLVATLSAPMMVTAAPPSTVPLLPRRTTNTSPFHQLTSPCNCREATRRVGSGCYRIKVTDSWWHGSVPGRGALAFWMIPEELGYAKIFFNFFLTYGSTRMFEAQQRKDNEVISENGESGPVDNHIIVIAPVTESGFHSPDFQPVRPFLRPALFLQQTNMSSRALKKLQKQKDLATPVDSENEFEEGEIIASKPQLNLFDLVSRQLLLLLILPRPSTSRILNSSHCHPPPEGAGDTEDEPEEEADHDDDDKKPNHPSASSKKKKKKKGKGSSTSRPSSVIGATPTRRSDKIKTDDLSGMSLEELEKTLKELTEQC</sequence>
<evidence type="ECO:0000313" key="4">
    <source>
        <dbReference type="Proteomes" id="UP000274822"/>
    </source>
</evidence>
<feature type="compositionally biased region" description="Basic residues" evidence="1">
    <location>
        <begin position="269"/>
        <end position="278"/>
    </location>
</feature>
<feature type="region of interest" description="Disordered" evidence="1">
    <location>
        <begin position="227"/>
        <end position="308"/>
    </location>
</feature>
<name>A0A433Q3G6_9FUNG</name>
<feature type="non-terminal residue" evidence="3">
    <location>
        <position position="324"/>
    </location>
</feature>